<evidence type="ECO:0000259" key="2">
    <source>
        <dbReference type="Pfam" id="PF02517"/>
    </source>
</evidence>
<evidence type="ECO:0000256" key="1">
    <source>
        <dbReference type="SAM" id="Phobius"/>
    </source>
</evidence>
<keyword evidence="1" id="KW-0472">Membrane</keyword>
<dbReference type="NCBIfam" id="TIGR03008">
    <property type="entry name" value="pepcterm_CAAX"/>
    <property type="match status" value="1"/>
</dbReference>
<proteinExistence type="predicted"/>
<feature type="domain" description="CAAX prenyl protease 2/Lysostaphin resistance protein A-like" evidence="2">
    <location>
        <begin position="123"/>
        <end position="213"/>
    </location>
</feature>
<feature type="transmembrane region" description="Helical" evidence="1">
    <location>
        <begin position="157"/>
        <end position="174"/>
    </location>
</feature>
<organism evidence="3 4">
    <name type="scientific">Pseudodesulfovibrio cashew</name>
    <dbReference type="NCBI Taxonomy" id="2678688"/>
    <lineage>
        <taxon>Bacteria</taxon>
        <taxon>Pseudomonadati</taxon>
        <taxon>Thermodesulfobacteriota</taxon>
        <taxon>Desulfovibrionia</taxon>
        <taxon>Desulfovibrionales</taxon>
        <taxon>Desulfovibrionaceae</taxon>
    </lineage>
</organism>
<keyword evidence="1" id="KW-1133">Transmembrane helix</keyword>
<protein>
    <submittedName>
        <fullName evidence="3">CAAX prenyl protease-related protein</fullName>
    </submittedName>
</protein>
<dbReference type="GO" id="GO:0080120">
    <property type="term" value="P:CAAX-box protein maturation"/>
    <property type="evidence" value="ECO:0007669"/>
    <property type="project" value="UniProtKB-ARBA"/>
</dbReference>
<feature type="transmembrane region" description="Helical" evidence="1">
    <location>
        <begin position="37"/>
        <end position="58"/>
    </location>
</feature>
<keyword evidence="3" id="KW-0378">Hydrolase</keyword>
<feature type="transmembrane region" description="Helical" evidence="1">
    <location>
        <begin position="12"/>
        <end position="31"/>
    </location>
</feature>
<evidence type="ECO:0000313" key="3">
    <source>
        <dbReference type="EMBL" id="QGY39189.1"/>
    </source>
</evidence>
<dbReference type="GO" id="GO:0004175">
    <property type="term" value="F:endopeptidase activity"/>
    <property type="evidence" value="ECO:0007669"/>
    <property type="project" value="UniProtKB-ARBA"/>
</dbReference>
<feature type="transmembrane region" description="Helical" evidence="1">
    <location>
        <begin position="203"/>
        <end position="221"/>
    </location>
</feature>
<keyword evidence="1" id="KW-0812">Transmembrane</keyword>
<gene>
    <name evidence="3" type="ORF">GM415_03300</name>
</gene>
<dbReference type="GO" id="GO:0006508">
    <property type="term" value="P:proteolysis"/>
    <property type="evidence" value="ECO:0007669"/>
    <property type="project" value="UniProtKB-KW"/>
</dbReference>
<dbReference type="RefSeq" id="WP_158946414.1">
    <property type="nucleotide sequence ID" value="NZ_CP046400.1"/>
</dbReference>
<dbReference type="KEGG" id="psel:GM415_03300"/>
<accession>A0A6I6JDF9</accession>
<dbReference type="Proteomes" id="UP000428328">
    <property type="component" value="Chromosome"/>
</dbReference>
<dbReference type="InterPro" id="IPR014346">
    <property type="entry name" value="Prenyl_protease-related"/>
</dbReference>
<evidence type="ECO:0000313" key="4">
    <source>
        <dbReference type="Proteomes" id="UP000428328"/>
    </source>
</evidence>
<dbReference type="InterPro" id="IPR003675">
    <property type="entry name" value="Rce1/LyrA-like_dom"/>
</dbReference>
<keyword evidence="4" id="KW-1185">Reference proteome</keyword>
<reference evidence="3 4" key="1">
    <citation type="submission" date="2019-11" db="EMBL/GenBank/DDBJ databases">
        <authorList>
            <person name="Zheng R.K."/>
            <person name="Sun C.M."/>
        </authorList>
    </citation>
    <scope>NUCLEOTIDE SEQUENCE [LARGE SCALE GENOMIC DNA]</scope>
    <source>
        <strain evidence="3 4">SRB007</strain>
    </source>
</reference>
<feature type="transmembrane region" description="Helical" evidence="1">
    <location>
        <begin position="180"/>
        <end position="196"/>
    </location>
</feature>
<name>A0A6I6JDF9_9BACT</name>
<feature type="transmembrane region" description="Helical" evidence="1">
    <location>
        <begin position="116"/>
        <end position="136"/>
    </location>
</feature>
<dbReference type="AlphaFoldDB" id="A0A6I6JDF9"/>
<dbReference type="EMBL" id="CP046400">
    <property type="protein sequence ID" value="QGY39189.1"/>
    <property type="molecule type" value="Genomic_DNA"/>
</dbReference>
<dbReference type="Pfam" id="PF02517">
    <property type="entry name" value="Rce1-like"/>
    <property type="match status" value="1"/>
</dbReference>
<sequence length="228" mass="25744">MRRETYAILARTLPFLIYMSFVALLEIPTLFGSQAMSQGFLIESYPLKISMAAAALFLFRKSYTDLKLKPLADAKMTALSVGVGLAVFIVWINLNVPWAIQGELTTYDPTGDYQGLSLWLILCFRVMGAVLVVPIMEELFWRSFLVRYLAGKNFVEVKPGTFTLFSFSVTALLFGLEHQLFIAGIVAGIAYNYIYWKAKNLSHCVLSHAVTNTLLAAYVLLTRSWHFW</sequence>
<keyword evidence="3" id="KW-0645">Protease</keyword>
<feature type="transmembrane region" description="Helical" evidence="1">
    <location>
        <begin position="78"/>
        <end position="96"/>
    </location>
</feature>